<dbReference type="EMBL" id="JAGSXH010000011">
    <property type="protein sequence ID" value="MBS2962427.1"/>
    <property type="molecule type" value="Genomic_DNA"/>
</dbReference>
<sequence>MEPLTQGDPARIGPFRLVARLGRGGMGRVYLARSESTGRAVAVKTVHGELLADTEFRTRFSHEVAAAVKVRDEYIAEVVDADPDGATPWLATAYVPGISVEDAVRRFGPLPADSVRVLGLCVAKAVAAIHSVGLVHRDLKPGNVLLTAAGPKVIDFGIARGVSEAALTRTGMVSGSPPYMAPEQLGYGQFSAGSDVFSLGAVLHYAATAAGPYGRGGAQEQYARAMGVGPVVDPALPDLLFELVRRCFAAEPAARPSTAEVVRALEAHPGERPLPGWLPSAVISDILAQATDALNKDSAAGLAAQRPSSAPPNSPPRENGRDTPSSPASSWHGPGFAPPSEPSYRAAQPQPQPQPQLPPQQALRPPAPFKGTSPSSSGPEAASAPGRPEPQSFQSFQPYQSQRSQTEAPLHPPPLQAVPHFRTGPGMAQRAYAPPPYPQQAVSPASGLYGHPHQAHAPSNGIATAALVLSLVGVVAPCTLLVALPLGIAGLAKARKNGAGHGQALAGTVVSSVLLAGWVALIAAIAALHAG</sequence>
<dbReference type="PANTHER" id="PTHR43289">
    <property type="entry name" value="MITOGEN-ACTIVATED PROTEIN KINASE KINASE KINASE 20-RELATED"/>
    <property type="match status" value="1"/>
</dbReference>
<dbReference type="GO" id="GO:0004674">
    <property type="term" value="F:protein serine/threonine kinase activity"/>
    <property type="evidence" value="ECO:0007669"/>
    <property type="project" value="TreeGrafter"/>
</dbReference>
<dbReference type="InterPro" id="IPR000719">
    <property type="entry name" value="Prot_kinase_dom"/>
</dbReference>
<proteinExistence type="predicted"/>
<dbReference type="PANTHER" id="PTHR43289:SF34">
    <property type="entry name" value="SERINE_THREONINE-PROTEIN KINASE YBDM-RELATED"/>
    <property type="match status" value="1"/>
</dbReference>
<evidence type="ECO:0000256" key="6">
    <source>
        <dbReference type="SAM" id="MobiDB-lite"/>
    </source>
</evidence>
<keyword evidence="3 9" id="KW-0418">Kinase</keyword>
<keyword evidence="7" id="KW-0472">Membrane</keyword>
<evidence type="ECO:0000256" key="1">
    <source>
        <dbReference type="ARBA" id="ARBA00022679"/>
    </source>
</evidence>
<evidence type="ECO:0000256" key="3">
    <source>
        <dbReference type="ARBA" id="ARBA00022777"/>
    </source>
</evidence>
<comment type="caution">
    <text evidence="9">The sequence shown here is derived from an EMBL/GenBank/DDBJ whole genome shotgun (WGS) entry which is preliminary data.</text>
</comment>
<gene>
    <name evidence="9" type="ORF">KGA66_05180</name>
</gene>
<dbReference type="Gene3D" id="3.30.200.20">
    <property type="entry name" value="Phosphorylase Kinase, domain 1"/>
    <property type="match status" value="1"/>
</dbReference>
<feature type="transmembrane region" description="Helical" evidence="7">
    <location>
        <begin position="467"/>
        <end position="492"/>
    </location>
</feature>
<evidence type="ECO:0000313" key="10">
    <source>
        <dbReference type="Proteomes" id="UP000677913"/>
    </source>
</evidence>
<feature type="compositionally biased region" description="Low complexity" evidence="6">
    <location>
        <begin position="373"/>
        <end position="405"/>
    </location>
</feature>
<feature type="domain" description="Protein kinase" evidence="8">
    <location>
        <begin position="15"/>
        <end position="271"/>
    </location>
</feature>
<dbReference type="InterPro" id="IPR017441">
    <property type="entry name" value="Protein_kinase_ATP_BS"/>
</dbReference>
<dbReference type="SMART" id="SM00220">
    <property type="entry name" value="S_TKc"/>
    <property type="match status" value="1"/>
</dbReference>
<evidence type="ECO:0000256" key="4">
    <source>
        <dbReference type="ARBA" id="ARBA00022840"/>
    </source>
</evidence>
<dbReference type="Proteomes" id="UP000677913">
    <property type="component" value="Unassembled WGS sequence"/>
</dbReference>
<accession>A0A8J7WLQ2</accession>
<dbReference type="PROSITE" id="PS50011">
    <property type="entry name" value="PROTEIN_KINASE_DOM"/>
    <property type="match status" value="1"/>
</dbReference>
<keyword evidence="7" id="KW-0812">Transmembrane</keyword>
<dbReference type="Gene3D" id="1.10.510.10">
    <property type="entry name" value="Transferase(Phosphotransferase) domain 1"/>
    <property type="match status" value="1"/>
</dbReference>
<reference evidence="9" key="1">
    <citation type="submission" date="2021-04" db="EMBL/GenBank/DDBJ databases">
        <title>Genome based classification of Actinospica acidithermotolerans sp. nov., an actinobacterium isolated from an Indonesian hot spring.</title>
        <authorList>
            <person name="Kusuma A.B."/>
            <person name="Putra K.E."/>
            <person name="Nafisah S."/>
            <person name="Loh J."/>
            <person name="Nouioui I."/>
            <person name="Goodfellow M."/>
        </authorList>
    </citation>
    <scope>NUCLEOTIDE SEQUENCE</scope>
    <source>
        <strain evidence="9">DSM 45618</strain>
    </source>
</reference>
<keyword evidence="2 5" id="KW-0547">Nucleotide-binding</keyword>
<keyword evidence="4 5" id="KW-0067">ATP-binding</keyword>
<feature type="binding site" evidence="5">
    <location>
        <position position="44"/>
    </location>
    <ligand>
        <name>ATP</name>
        <dbReference type="ChEBI" id="CHEBI:30616"/>
    </ligand>
</feature>
<dbReference type="AlphaFoldDB" id="A0A8J7WLQ2"/>
<dbReference type="InterPro" id="IPR011009">
    <property type="entry name" value="Kinase-like_dom_sf"/>
</dbReference>
<evidence type="ECO:0000256" key="5">
    <source>
        <dbReference type="PROSITE-ProRule" id="PRU10141"/>
    </source>
</evidence>
<keyword evidence="1" id="KW-0808">Transferase</keyword>
<feature type="transmembrane region" description="Helical" evidence="7">
    <location>
        <begin position="504"/>
        <end position="528"/>
    </location>
</feature>
<dbReference type="SUPFAM" id="SSF56112">
    <property type="entry name" value="Protein kinase-like (PK-like)"/>
    <property type="match status" value="1"/>
</dbReference>
<protein>
    <submittedName>
        <fullName evidence="9">Protein kinase</fullName>
    </submittedName>
</protein>
<keyword evidence="7" id="KW-1133">Transmembrane helix</keyword>
<dbReference type="GO" id="GO:0005524">
    <property type="term" value="F:ATP binding"/>
    <property type="evidence" value="ECO:0007669"/>
    <property type="project" value="UniProtKB-UniRule"/>
</dbReference>
<evidence type="ECO:0000256" key="2">
    <source>
        <dbReference type="ARBA" id="ARBA00022741"/>
    </source>
</evidence>
<feature type="region of interest" description="Disordered" evidence="6">
    <location>
        <begin position="297"/>
        <end position="439"/>
    </location>
</feature>
<dbReference type="PROSITE" id="PS00108">
    <property type="entry name" value="PROTEIN_KINASE_ST"/>
    <property type="match status" value="1"/>
</dbReference>
<dbReference type="Pfam" id="PF00069">
    <property type="entry name" value="Pkinase"/>
    <property type="match status" value="1"/>
</dbReference>
<evidence type="ECO:0000259" key="8">
    <source>
        <dbReference type="PROSITE" id="PS50011"/>
    </source>
</evidence>
<name>A0A8J7WLQ2_9ACTN</name>
<organism evidence="9 10">
    <name type="scientific">Actinocrinis puniceicyclus</name>
    <dbReference type="NCBI Taxonomy" id="977794"/>
    <lineage>
        <taxon>Bacteria</taxon>
        <taxon>Bacillati</taxon>
        <taxon>Actinomycetota</taxon>
        <taxon>Actinomycetes</taxon>
        <taxon>Catenulisporales</taxon>
        <taxon>Actinospicaceae</taxon>
        <taxon>Actinocrinis</taxon>
    </lineage>
</organism>
<dbReference type="CDD" id="cd14014">
    <property type="entry name" value="STKc_PknB_like"/>
    <property type="match status" value="1"/>
</dbReference>
<evidence type="ECO:0000256" key="7">
    <source>
        <dbReference type="SAM" id="Phobius"/>
    </source>
</evidence>
<dbReference type="InterPro" id="IPR008271">
    <property type="entry name" value="Ser/Thr_kinase_AS"/>
</dbReference>
<keyword evidence="10" id="KW-1185">Reference proteome</keyword>
<evidence type="ECO:0000313" key="9">
    <source>
        <dbReference type="EMBL" id="MBS2962427.1"/>
    </source>
</evidence>
<dbReference type="RefSeq" id="WP_211465074.1">
    <property type="nucleotide sequence ID" value="NZ_JAGSXH010000011.1"/>
</dbReference>
<dbReference type="PROSITE" id="PS00107">
    <property type="entry name" value="PROTEIN_KINASE_ATP"/>
    <property type="match status" value="1"/>
</dbReference>